<evidence type="ECO:0000313" key="4">
    <source>
        <dbReference type="Proteomes" id="UP000712080"/>
    </source>
</evidence>
<dbReference type="RefSeq" id="WP_169526107.1">
    <property type="nucleotide sequence ID" value="NZ_JAAMPU010000098.1"/>
</dbReference>
<gene>
    <name evidence="3" type="ORF">G6047_03585</name>
</gene>
<feature type="transmembrane region" description="Helical" evidence="1">
    <location>
        <begin position="108"/>
        <end position="128"/>
    </location>
</feature>
<dbReference type="PANTHER" id="PTHR28008:SF1">
    <property type="entry name" value="DOMAIN PROTEIN, PUTATIVE (AFU_ORTHOLOGUE AFUA_3G10980)-RELATED"/>
    <property type="match status" value="1"/>
</dbReference>
<keyword evidence="1" id="KW-0472">Membrane</keyword>
<reference evidence="3" key="1">
    <citation type="submission" date="2020-02" db="EMBL/GenBank/DDBJ databases">
        <title>Flavobacterium sp. genome.</title>
        <authorList>
            <person name="Jung H.S."/>
            <person name="Baek J.H."/>
            <person name="Jeon C.O."/>
        </authorList>
    </citation>
    <scope>NUCLEOTIDE SEQUENCE</scope>
    <source>
        <strain evidence="3">SE-s28</strain>
    </source>
</reference>
<dbReference type="AlphaFoldDB" id="A0A972JHG2"/>
<feature type="domain" description="VanZ-like" evidence="2">
    <location>
        <begin position="29"/>
        <end position="121"/>
    </location>
</feature>
<dbReference type="Proteomes" id="UP000712080">
    <property type="component" value="Unassembled WGS sequence"/>
</dbReference>
<sequence>MPTKTLSVPKKIWLVAAWTWTIFVLVLCLISFNDLPNVTVSNVDKYVHLTFHFIFTILWFKVFDSENTTAFWPKLVKVMLLSLFFGIFIEIAQGLFTKTRQADVMDVLANFSGCLIAVMTLFGIRFLGRK</sequence>
<evidence type="ECO:0000259" key="2">
    <source>
        <dbReference type="Pfam" id="PF04892"/>
    </source>
</evidence>
<accession>A0A972JHG2</accession>
<keyword evidence="1" id="KW-0812">Transmembrane</keyword>
<comment type="caution">
    <text evidence="3">The sequence shown here is derived from an EMBL/GenBank/DDBJ whole genome shotgun (WGS) entry which is preliminary data.</text>
</comment>
<keyword evidence="4" id="KW-1185">Reference proteome</keyword>
<dbReference type="Pfam" id="PF04892">
    <property type="entry name" value="VanZ"/>
    <property type="match status" value="1"/>
</dbReference>
<protein>
    <recommendedName>
        <fullName evidence="2">VanZ-like domain-containing protein</fullName>
    </recommendedName>
</protein>
<evidence type="ECO:0000256" key="1">
    <source>
        <dbReference type="SAM" id="Phobius"/>
    </source>
</evidence>
<organism evidence="3 4">
    <name type="scientific">Flavobacterium silvaticum</name>
    <dbReference type="NCBI Taxonomy" id="1852020"/>
    <lineage>
        <taxon>Bacteria</taxon>
        <taxon>Pseudomonadati</taxon>
        <taxon>Bacteroidota</taxon>
        <taxon>Flavobacteriia</taxon>
        <taxon>Flavobacteriales</taxon>
        <taxon>Flavobacteriaceae</taxon>
        <taxon>Flavobacterium</taxon>
    </lineage>
</organism>
<keyword evidence="1" id="KW-1133">Transmembrane helix</keyword>
<proteinExistence type="predicted"/>
<feature type="transmembrane region" description="Helical" evidence="1">
    <location>
        <begin position="12"/>
        <end position="33"/>
    </location>
</feature>
<name>A0A972JHG2_9FLAO</name>
<evidence type="ECO:0000313" key="3">
    <source>
        <dbReference type="EMBL" id="NMH27103.1"/>
    </source>
</evidence>
<feature type="transmembrane region" description="Helical" evidence="1">
    <location>
        <begin position="45"/>
        <end position="63"/>
    </location>
</feature>
<feature type="transmembrane region" description="Helical" evidence="1">
    <location>
        <begin position="75"/>
        <end position="96"/>
    </location>
</feature>
<dbReference type="EMBL" id="JAAMPU010000098">
    <property type="protein sequence ID" value="NMH27103.1"/>
    <property type="molecule type" value="Genomic_DNA"/>
</dbReference>
<dbReference type="NCBIfam" id="NF037970">
    <property type="entry name" value="vanZ_1"/>
    <property type="match status" value="1"/>
</dbReference>
<dbReference type="InterPro" id="IPR006976">
    <property type="entry name" value="VanZ-like"/>
</dbReference>
<dbReference type="PANTHER" id="PTHR28008">
    <property type="entry name" value="DOMAIN PROTEIN, PUTATIVE (AFU_ORTHOLOGUE AFUA_3G10980)-RELATED"/>
    <property type="match status" value="1"/>
</dbReference>